<evidence type="ECO:0000259" key="13">
    <source>
        <dbReference type="PROSITE" id="PS50853"/>
    </source>
</evidence>
<dbReference type="PANTHER" id="PTHR19134">
    <property type="entry name" value="RECEPTOR-TYPE TYROSINE-PROTEIN PHOSPHATASE"/>
    <property type="match status" value="1"/>
</dbReference>
<dbReference type="SMART" id="SM00404">
    <property type="entry name" value="PTPc_motif"/>
    <property type="match status" value="2"/>
</dbReference>
<evidence type="ECO:0000256" key="1">
    <source>
        <dbReference type="ARBA" id="ARBA00004167"/>
    </source>
</evidence>
<dbReference type="InterPro" id="IPR036179">
    <property type="entry name" value="Ig-like_dom_sf"/>
</dbReference>
<dbReference type="Gene3D" id="2.60.40.10">
    <property type="entry name" value="Immunoglobulins"/>
    <property type="match status" value="5"/>
</dbReference>
<keyword evidence="7 9" id="KW-0472">Membrane</keyword>
<evidence type="ECO:0000256" key="3">
    <source>
        <dbReference type="ARBA" id="ARBA00022729"/>
    </source>
</evidence>
<keyword evidence="9" id="KW-1133">Transmembrane helix</keyword>
<feature type="transmembrane region" description="Helical" evidence="9">
    <location>
        <begin position="97"/>
        <end position="117"/>
    </location>
</feature>
<dbReference type="Proteomes" id="UP000070412">
    <property type="component" value="Unassembled WGS sequence"/>
</dbReference>
<evidence type="ECO:0000259" key="10">
    <source>
        <dbReference type="PROSITE" id="PS50055"/>
    </source>
</evidence>
<evidence type="ECO:0000256" key="8">
    <source>
        <dbReference type="ARBA" id="ARBA00051722"/>
    </source>
</evidence>
<reference evidence="14" key="2">
    <citation type="submission" date="2020-01" db="EMBL/GenBank/DDBJ databases">
        <authorList>
            <person name="Korhonen P.K.K."/>
            <person name="Guangxu M.G."/>
            <person name="Wang T.W."/>
            <person name="Stroehlein A.J.S."/>
            <person name="Young N.D."/>
            <person name="Ang C.-S.A."/>
            <person name="Fernando D.W.F."/>
            <person name="Lu H.L."/>
            <person name="Taylor S.T."/>
            <person name="Ehtesham M.E.M."/>
            <person name="Najaraj S.H.N."/>
            <person name="Harsha G.H.G."/>
            <person name="Madugundu A.M."/>
            <person name="Renuse S.R."/>
            <person name="Holt D.H."/>
            <person name="Pandey A.P."/>
            <person name="Papenfuss A.P."/>
            <person name="Gasser R.B.G."/>
            <person name="Fischer K.F."/>
        </authorList>
    </citation>
    <scope>NUCLEOTIDE SEQUENCE</scope>
    <source>
        <strain evidence="14">SSS_KF_BRIS2020</strain>
    </source>
</reference>
<feature type="domain" description="Fibronectin type-III" evidence="13">
    <location>
        <begin position="433"/>
        <end position="530"/>
    </location>
</feature>
<evidence type="ECO:0000256" key="6">
    <source>
        <dbReference type="ARBA" id="ARBA00022912"/>
    </source>
</evidence>
<dbReference type="Pfam" id="PF00047">
    <property type="entry name" value="ig"/>
    <property type="match status" value="1"/>
</dbReference>
<dbReference type="PROSITE" id="PS50055">
    <property type="entry name" value="TYR_PHOSPHATASE_PTP"/>
    <property type="match status" value="2"/>
</dbReference>
<evidence type="ECO:0000256" key="9">
    <source>
        <dbReference type="SAM" id="Phobius"/>
    </source>
</evidence>
<keyword evidence="6" id="KW-0904">Protein phosphatase</keyword>
<dbReference type="SUPFAM" id="SSF49265">
    <property type="entry name" value="Fibronectin type III"/>
    <property type="match status" value="2"/>
</dbReference>
<dbReference type="Gene3D" id="3.90.190.10">
    <property type="entry name" value="Protein tyrosine phosphatase superfamily"/>
    <property type="match status" value="2"/>
</dbReference>
<dbReference type="EC" id="3.1.3.48" evidence="2"/>
<dbReference type="PROSITE" id="PS50853">
    <property type="entry name" value="FN3"/>
    <property type="match status" value="4"/>
</dbReference>
<sequence length="1509" mass="173234">MGINNSIRKSRKRKRTESLCDILCCSIRSFCARNSSKNHRTNLKLCDLIENNHKSGHRYSSSKMITIVSMMAKKFQQYFNTKYFKTKFIPLYSNKLYCFYSILALIVIIQQCSFSFAQRIRNGGDKGGNEFHTIYTRRGSNATIVCEPAFSATKIYSIQWFKDERKVVEIENQRIIVWQVGDHISFVPETGALLLRSVTFLDSGDYLCLVNNKRENGMARLLVQDVPDPPGKPFIMSFTSRSVNLSWAPSINSHNSPVLNYIIHTRIGENGDWDSMNGISTLDNRTEYFIDKLQPFTVYSFRVIAVNAIGASQPSKDSYYTVTLREIPDGIPIGFRVINKTSSSLSLEWHPPPRNTIHGEFIGYRLRYHKTGNSIQLLYEREITIGDPEAKNFTIRNLEPYTEYFVTLRVFNPKGDGPVTTLASVTDEGVPSPPRNVSVQRVNNLMARVQWSEPQLPNGKVIGYHIYVHNDAANLTEVKRYQVLDLTQHLWEYTIHNLKPFTQYKVWIKAYTERSEGEASRTVEFRTDVSGPSAPYIFNLTCDGEDALIVQWSRPERFYHKIDYYFVYYRSEHESDDNFEEIPINIPGFDTSYEHFTKITNLTKGTLYEVKVQGATRSLKESSKLYRGDFSESRKVILQSKCISYASSSAADLISASLLAGLVCALIAFLLALASFFLWRKYFQAAYYYLDDPAISNGSNPRSSPNLSEVYIDETDYPPILTQNWTRHVQELHCDGDIGFTREYEQLQRSSEIHSDRLSSEHSHLTENKTKNRYVNIVAYDHTRVLLKPLPGQKKNGHDYINANYIDGYRKSQAYIGTQGPLPATFDDYWRMIWEQRVCIVVMITNLMERGRNYFQQQTELLDDGRKCDMYWPKEGLETYGIIQVRLLQEVIMATYTLRTFHVKNLKVKKKHGNERTVYQYHYTNWPDHGVPEHPLPVLAFIRKSAAANPPNGGPIIVHCSAGVGRTGTYIVIDAMMQQIKHRNSINVFGFLKHIRQQRNFLVQTEEQYIFIHDALLEFIEAGETEVPASHLLRYLQTLQTGGEPKLNEDLILEKHSHWPLLERQFRMVTQFKAKDFNVVSALKPCNKPKNRSLNLIPLEAHRVHILPRTPGTEGSDYINATFLTGFSRLREFIITQHPIWDTVPDFWQMIWDHNVQTIVLLSSVIDEKEFPQFWPDREDEADYGSFKVKLIEENRLILNEGLGGSFVTKRDLMLQSTQDDYELCCRLVHSADWPERQPLAQVFDLIKIVQDWCHNDTVTSSGVLGPVVVVDRYGGTEAATFSILTTLYKQLNFEDSVDVYMYAKLYHLRRPGIWRSQDDYLFLYRALEALVNSSTNLQYNAQTPPSASGTNVNTLTSTSSATHLMGSNTPPPFNGSTTPNDMIGQSFATLPRTNPRANNEQKFANNLNRLSDSHYHVHNNHGSIKNIVEDESINDMLSNSPNTASELITMVTNGLRNHQHHQRRTPSPFICDSPQQLLSVQTTTETTGFPSYHISMMSKAEHKNQIVR</sequence>
<dbReference type="InterPro" id="IPR029021">
    <property type="entry name" value="Prot-tyrosine_phosphatase-like"/>
</dbReference>
<dbReference type="FunFam" id="2.60.40.10:FF:001386">
    <property type="entry name" value="Receptor-type tyrosine-protein phosphatase gamma"/>
    <property type="match status" value="1"/>
</dbReference>
<dbReference type="Pfam" id="PF00102">
    <property type="entry name" value="Y_phosphatase"/>
    <property type="match status" value="2"/>
</dbReference>
<organism evidence="14">
    <name type="scientific">Sarcoptes scabiei</name>
    <name type="common">Itch mite</name>
    <name type="synonym">Acarus scabiei</name>
    <dbReference type="NCBI Taxonomy" id="52283"/>
    <lineage>
        <taxon>Eukaryota</taxon>
        <taxon>Metazoa</taxon>
        <taxon>Ecdysozoa</taxon>
        <taxon>Arthropoda</taxon>
        <taxon>Chelicerata</taxon>
        <taxon>Arachnida</taxon>
        <taxon>Acari</taxon>
        <taxon>Acariformes</taxon>
        <taxon>Sarcoptiformes</taxon>
        <taxon>Astigmata</taxon>
        <taxon>Psoroptidia</taxon>
        <taxon>Sarcoptoidea</taxon>
        <taxon>Sarcoptidae</taxon>
        <taxon>Sarcoptinae</taxon>
        <taxon>Sarcoptes</taxon>
    </lineage>
</organism>
<keyword evidence="5" id="KW-0378">Hydrolase</keyword>
<dbReference type="EnsemblMetazoa" id="SSS_4733s_mrna">
    <property type="protein sequence ID" value="KAF7490111.1"/>
    <property type="gene ID" value="SSS_4733"/>
</dbReference>
<dbReference type="InterPro" id="IPR003595">
    <property type="entry name" value="Tyr_Pase_cat"/>
</dbReference>
<dbReference type="InterPro" id="IPR000387">
    <property type="entry name" value="Tyr_Pase_dom"/>
</dbReference>
<keyword evidence="16" id="KW-1185">Reference proteome</keyword>
<dbReference type="PRINTS" id="PR00700">
    <property type="entry name" value="PRTYPHPHTASE"/>
</dbReference>
<dbReference type="InterPro" id="IPR016130">
    <property type="entry name" value="Tyr_Pase_AS"/>
</dbReference>
<accession>A0A834VB15</accession>
<dbReference type="OrthoDB" id="6022401at2759"/>
<dbReference type="GO" id="GO:0048666">
    <property type="term" value="P:neuron development"/>
    <property type="evidence" value="ECO:0007669"/>
    <property type="project" value="UniProtKB-ARBA"/>
</dbReference>
<dbReference type="SMART" id="SM00194">
    <property type="entry name" value="PTPc"/>
    <property type="match status" value="2"/>
</dbReference>
<dbReference type="InterPro" id="IPR000242">
    <property type="entry name" value="PTP_cat"/>
</dbReference>
<dbReference type="InterPro" id="IPR050348">
    <property type="entry name" value="Protein-Tyr_Phosphatase"/>
</dbReference>
<dbReference type="InterPro" id="IPR013783">
    <property type="entry name" value="Ig-like_fold"/>
</dbReference>
<evidence type="ECO:0000313" key="16">
    <source>
        <dbReference type="Proteomes" id="UP000070412"/>
    </source>
</evidence>
<dbReference type="InterPro" id="IPR003599">
    <property type="entry name" value="Ig_sub"/>
</dbReference>
<evidence type="ECO:0000256" key="2">
    <source>
        <dbReference type="ARBA" id="ARBA00013064"/>
    </source>
</evidence>
<dbReference type="PROSITE" id="PS00383">
    <property type="entry name" value="TYR_PHOSPHATASE_1"/>
    <property type="match status" value="1"/>
</dbReference>
<dbReference type="InterPro" id="IPR007110">
    <property type="entry name" value="Ig-like_dom"/>
</dbReference>
<evidence type="ECO:0000259" key="12">
    <source>
        <dbReference type="PROSITE" id="PS50835"/>
    </source>
</evidence>
<gene>
    <name evidence="14" type="ORF">SSS_4733</name>
</gene>
<dbReference type="SUPFAM" id="SSF52799">
    <property type="entry name" value="(Phosphotyrosine protein) phosphatases II"/>
    <property type="match status" value="2"/>
</dbReference>
<feature type="domain" description="Fibronectin type-III" evidence="13">
    <location>
        <begin position="229"/>
        <end position="326"/>
    </location>
</feature>
<keyword evidence="4" id="KW-0677">Repeat</keyword>
<dbReference type="FunFam" id="3.90.190.10:FF:000013">
    <property type="entry name" value="receptor-type tyrosine-protein phosphatase zeta isoform X1"/>
    <property type="match status" value="1"/>
</dbReference>
<evidence type="ECO:0000259" key="11">
    <source>
        <dbReference type="PROSITE" id="PS50056"/>
    </source>
</evidence>
<dbReference type="FunFam" id="3.90.190.10:FF:000068">
    <property type="entry name" value="receptor-type tyrosine-protein phosphatase zeta"/>
    <property type="match status" value="1"/>
</dbReference>
<dbReference type="PANTHER" id="PTHR19134:SF525">
    <property type="entry name" value="TYROSINE-PROTEIN PHOSPHATASE DOMAIN-CONTAINING PROTEIN"/>
    <property type="match status" value="1"/>
</dbReference>
<dbReference type="SMART" id="SM00409">
    <property type="entry name" value="IG"/>
    <property type="match status" value="1"/>
</dbReference>
<feature type="domain" description="Tyrosine specific protein phosphatases" evidence="11">
    <location>
        <begin position="936"/>
        <end position="1010"/>
    </location>
</feature>
<keyword evidence="3" id="KW-0732">Signal</keyword>
<dbReference type="InterPro" id="IPR013151">
    <property type="entry name" value="Immunoglobulin_dom"/>
</dbReference>
<comment type="catalytic activity">
    <reaction evidence="8">
        <text>O-phospho-L-tyrosyl-[protein] + H2O = L-tyrosyl-[protein] + phosphate</text>
        <dbReference type="Rhea" id="RHEA:10684"/>
        <dbReference type="Rhea" id="RHEA-COMP:10136"/>
        <dbReference type="Rhea" id="RHEA-COMP:20101"/>
        <dbReference type="ChEBI" id="CHEBI:15377"/>
        <dbReference type="ChEBI" id="CHEBI:43474"/>
        <dbReference type="ChEBI" id="CHEBI:46858"/>
        <dbReference type="ChEBI" id="CHEBI:61978"/>
        <dbReference type="EC" id="3.1.3.48"/>
    </reaction>
</comment>
<name>A0A834VB15_SARSC</name>
<keyword evidence="9" id="KW-0812">Transmembrane</keyword>
<dbReference type="InterPro" id="IPR003961">
    <property type="entry name" value="FN3_dom"/>
</dbReference>
<dbReference type="CDD" id="cd14549">
    <property type="entry name" value="R5-PTPc-1"/>
    <property type="match status" value="1"/>
</dbReference>
<reference evidence="15" key="3">
    <citation type="submission" date="2022-06" db="UniProtKB">
        <authorList>
            <consortium name="EnsemblMetazoa"/>
        </authorList>
    </citation>
    <scope>IDENTIFICATION</scope>
</reference>
<dbReference type="SUPFAM" id="SSF48726">
    <property type="entry name" value="Immunoglobulin"/>
    <property type="match status" value="1"/>
</dbReference>
<dbReference type="PROSITE" id="PS50835">
    <property type="entry name" value="IG_LIKE"/>
    <property type="match status" value="1"/>
</dbReference>
<reference evidence="16" key="1">
    <citation type="journal article" date="2020" name="PLoS Negl. Trop. Dis.">
        <title>High-quality nuclear genome for Sarcoptes scabiei-A critical resource for a neglected parasite.</title>
        <authorList>
            <person name="Korhonen P.K."/>
            <person name="Gasser R.B."/>
            <person name="Ma G."/>
            <person name="Wang T."/>
            <person name="Stroehlein A.J."/>
            <person name="Young N.D."/>
            <person name="Ang C.S."/>
            <person name="Fernando D.D."/>
            <person name="Lu H.C."/>
            <person name="Taylor S."/>
            <person name="Reynolds S.L."/>
            <person name="Mofiz E."/>
            <person name="Najaraj S.H."/>
            <person name="Gowda H."/>
            <person name="Madugundu A."/>
            <person name="Renuse S."/>
            <person name="Holt D."/>
            <person name="Pandey A."/>
            <person name="Papenfuss A.T."/>
            <person name="Fischer K."/>
        </authorList>
    </citation>
    <scope>NUCLEOTIDE SEQUENCE [LARGE SCALE GENOMIC DNA]</scope>
</reference>
<dbReference type="FunFam" id="2.60.40.10:FF:000028">
    <property type="entry name" value="Neuronal cell adhesion molecule"/>
    <property type="match status" value="1"/>
</dbReference>
<dbReference type="PROSITE" id="PS50056">
    <property type="entry name" value="TYR_PHOSPHATASE_2"/>
    <property type="match status" value="1"/>
</dbReference>
<feature type="domain" description="Fibronectin type-III" evidence="13">
    <location>
        <begin position="531"/>
        <end position="641"/>
    </location>
</feature>
<evidence type="ECO:0000313" key="15">
    <source>
        <dbReference type="EnsemblMetazoa" id="KAF7490111.1"/>
    </source>
</evidence>
<evidence type="ECO:0000256" key="7">
    <source>
        <dbReference type="ARBA" id="ARBA00023136"/>
    </source>
</evidence>
<dbReference type="InterPro" id="IPR036116">
    <property type="entry name" value="FN3_sf"/>
</dbReference>
<feature type="domain" description="Tyrosine-protein phosphatase" evidence="10">
    <location>
        <begin position="740"/>
        <end position="1019"/>
    </location>
</feature>
<dbReference type="GO" id="GO:0016020">
    <property type="term" value="C:membrane"/>
    <property type="evidence" value="ECO:0007669"/>
    <property type="project" value="UniProtKB-SubCell"/>
</dbReference>
<dbReference type="EMBL" id="WVUK01000062">
    <property type="protein sequence ID" value="KAF7490111.1"/>
    <property type="molecule type" value="Genomic_DNA"/>
</dbReference>
<evidence type="ECO:0000313" key="14">
    <source>
        <dbReference type="EMBL" id="KAF7490111.1"/>
    </source>
</evidence>
<feature type="domain" description="Tyrosine-protein phosphatase" evidence="10">
    <location>
        <begin position="1062"/>
        <end position="1331"/>
    </location>
</feature>
<feature type="domain" description="Fibronectin type-III" evidence="13">
    <location>
        <begin position="331"/>
        <end position="430"/>
    </location>
</feature>
<dbReference type="GO" id="GO:0004725">
    <property type="term" value="F:protein tyrosine phosphatase activity"/>
    <property type="evidence" value="ECO:0007669"/>
    <property type="project" value="UniProtKB-EC"/>
</dbReference>
<evidence type="ECO:0000256" key="4">
    <source>
        <dbReference type="ARBA" id="ARBA00022737"/>
    </source>
</evidence>
<dbReference type="Pfam" id="PF00041">
    <property type="entry name" value="fn3"/>
    <property type="match status" value="4"/>
</dbReference>
<dbReference type="CDD" id="cd00063">
    <property type="entry name" value="FN3"/>
    <property type="match status" value="4"/>
</dbReference>
<feature type="domain" description="Ig-like" evidence="12">
    <location>
        <begin position="139"/>
        <end position="219"/>
    </location>
</feature>
<comment type="subcellular location">
    <subcellularLocation>
        <location evidence="1">Membrane</location>
        <topology evidence="1">Single-pass membrane protein</topology>
    </subcellularLocation>
</comment>
<protein>
    <recommendedName>
        <fullName evidence="2">protein-tyrosine-phosphatase</fullName>
        <ecNumber evidence="2">3.1.3.48</ecNumber>
    </recommendedName>
</protein>
<evidence type="ECO:0000256" key="5">
    <source>
        <dbReference type="ARBA" id="ARBA00022801"/>
    </source>
</evidence>
<proteinExistence type="predicted"/>
<dbReference type="SMART" id="SM00060">
    <property type="entry name" value="FN3"/>
    <property type="match status" value="4"/>
</dbReference>